<dbReference type="InterPro" id="IPR035513">
    <property type="entry name" value="Invertase/methylesterase_inhib"/>
</dbReference>
<evidence type="ECO:0000313" key="6">
    <source>
        <dbReference type="EMBL" id="KAK1322920.1"/>
    </source>
</evidence>
<feature type="domain" description="Pectinesterase inhibitor" evidence="5">
    <location>
        <begin position="26"/>
        <end position="175"/>
    </location>
</feature>
<comment type="caution">
    <text evidence="6">The sequence shown here is derived from an EMBL/GenBank/DDBJ whole genome shotgun (WGS) entry which is preliminary data.</text>
</comment>
<evidence type="ECO:0000256" key="2">
    <source>
        <dbReference type="ARBA" id="ARBA00023157"/>
    </source>
</evidence>
<dbReference type="SUPFAM" id="SSF101148">
    <property type="entry name" value="Plant invertase/pectin methylesterase inhibitor"/>
    <property type="match status" value="1"/>
</dbReference>
<dbReference type="GO" id="GO:0004857">
    <property type="term" value="F:enzyme inhibitor activity"/>
    <property type="evidence" value="ECO:0007669"/>
    <property type="project" value="InterPro"/>
</dbReference>
<evidence type="ECO:0000256" key="4">
    <source>
        <dbReference type="SAM" id="SignalP"/>
    </source>
</evidence>
<evidence type="ECO:0000256" key="3">
    <source>
        <dbReference type="ARBA" id="ARBA00038471"/>
    </source>
</evidence>
<dbReference type="Proteomes" id="UP001180020">
    <property type="component" value="Unassembled WGS sequence"/>
</dbReference>
<reference evidence="6" key="1">
    <citation type="journal article" date="2023" name="Nat. Commun.">
        <title>Diploid and tetraploid genomes of Acorus and the evolution of monocots.</title>
        <authorList>
            <person name="Ma L."/>
            <person name="Liu K.W."/>
            <person name="Li Z."/>
            <person name="Hsiao Y.Y."/>
            <person name="Qi Y."/>
            <person name="Fu T."/>
            <person name="Tang G.D."/>
            <person name="Zhang D."/>
            <person name="Sun W.H."/>
            <person name="Liu D.K."/>
            <person name="Li Y."/>
            <person name="Chen G.Z."/>
            <person name="Liu X.D."/>
            <person name="Liao X.Y."/>
            <person name="Jiang Y.T."/>
            <person name="Yu X."/>
            <person name="Hao Y."/>
            <person name="Huang J."/>
            <person name="Zhao X.W."/>
            <person name="Ke S."/>
            <person name="Chen Y.Y."/>
            <person name="Wu W.L."/>
            <person name="Hsu J.L."/>
            <person name="Lin Y.F."/>
            <person name="Huang M.D."/>
            <person name="Li C.Y."/>
            <person name="Huang L."/>
            <person name="Wang Z.W."/>
            <person name="Zhao X."/>
            <person name="Zhong W.Y."/>
            <person name="Peng D.H."/>
            <person name="Ahmad S."/>
            <person name="Lan S."/>
            <person name="Zhang J.S."/>
            <person name="Tsai W.C."/>
            <person name="Van de Peer Y."/>
            <person name="Liu Z.J."/>
        </authorList>
    </citation>
    <scope>NUCLEOTIDE SEQUENCE</scope>
    <source>
        <strain evidence="6">CP</strain>
    </source>
</reference>
<dbReference type="PANTHER" id="PTHR35357:SF8">
    <property type="entry name" value="OS01G0111000 PROTEIN"/>
    <property type="match status" value="1"/>
</dbReference>
<comment type="similarity">
    <text evidence="3">Belongs to the PMEI family.</text>
</comment>
<dbReference type="InterPro" id="IPR006501">
    <property type="entry name" value="Pectinesterase_inhib_dom"/>
</dbReference>
<organism evidence="6 7">
    <name type="scientific">Acorus calamus</name>
    <name type="common">Sweet flag</name>
    <dbReference type="NCBI Taxonomy" id="4465"/>
    <lineage>
        <taxon>Eukaryota</taxon>
        <taxon>Viridiplantae</taxon>
        <taxon>Streptophyta</taxon>
        <taxon>Embryophyta</taxon>
        <taxon>Tracheophyta</taxon>
        <taxon>Spermatophyta</taxon>
        <taxon>Magnoliopsida</taxon>
        <taxon>Liliopsida</taxon>
        <taxon>Acoraceae</taxon>
        <taxon>Acorus</taxon>
    </lineage>
</organism>
<dbReference type="EMBL" id="JAUJYO010000002">
    <property type="protein sequence ID" value="KAK1322920.1"/>
    <property type="molecule type" value="Genomic_DNA"/>
</dbReference>
<sequence>MSLFLLSLLLFTSVGAITSTGAYNETTQTQITKACKTTPHYDLCFTTLISDPRSPGSDLETLSSLAIDHANSTGADLSSFFLAFSNATYTRRGPHFDLALNDCYDEYMYTSADFDWIFGSMLTREYRDAVRRLDSEAGVTKDCERRFAGRGVAFPEELRVRSRPFIEICEVAAALNS</sequence>
<keyword evidence="1 4" id="KW-0732">Signal</keyword>
<feature type="signal peptide" evidence="4">
    <location>
        <begin position="1"/>
        <end position="16"/>
    </location>
</feature>
<proteinExistence type="inferred from homology"/>
<name>A0AAV9FDX3_ACOCL</name>
<reference evidence="6" key="2">
    <citation type="submission" date="2023-06" db="EMBL/GenBank/DDBJ databases">
        <authorList>
            <person name="Ma L."/>
            <person name="Liu K.-W."/>
            <person name="Li Z."/>
            <person name="Hsiao Y.-Y."/>
            <person name="Qi Y."/>
            <person name="Fu T."/>
            <person name="Tang G."/>
            <person name="Zhang D."/>
            <person name="Sun W.-H."/>
            <person name="Liu D.-K."/>
            <person name="Li Y."/>
            <person name="Chen G.-Z."/>
            <person name="Liu X.-D."/>
            <person name="Liao X.-Y."/>
            <person name="Jiang Y.-T."/>
            <person name="Yu X."/>
            <person name="Hao Y."/>
            <person name="Huang J."/>
            <person name="Zhao X.-W."/>
            <person name="Ke S."/>
            <person name="Chen Y.-Y."/>
            <person name="Wu W.-L."/>
            <person name="Hsu J.-L."/>
            <person name="Lin Y.-F."/>
            <person name="Huang M.-D."/>
            <person name="Li C.-Y."/>
            <person name="Huang L."/>
            <person name="Wang Z.-W."/>
            <person name="Zhao X."/>
            <person name="Zhong W.-Y."/>
            <person name="Peng D.-H."/>
            <person name="Ahmad S."/>
            <person name="Lan S."/>
            <person name="Zhang J.-S."/>
            <person name="Tsai W.-C."/>
            <person name="Van De Peer Y."/>
            <person name="Liu Z.-J."/>
        </authorList>
    </citation>
    <scope>NUCLEOTIDE SEQUENCE</scope>
    <source>
        <strain evidence="6">CP</strain>
        <tissue evidence="6">Leaves</tissue>
    </source>
</reference>
<accession>A0AAV9FDX3</accession>
<protein>
    <recommendedName>
        <fullName evidence="5">Pectinesterase inhibitor domain-containing protein</fullName>
    </recommendedName>
</protein>
<evidence type="ECO:0000259" key="5">
    <source>
        <dbReference type="SMART" id="SM00856"/>
    </source>
</evidence>
<keyword evidence="2" id="KW-1015">Disulfide bond</keyword>
<gene>
    <name evidence="6" type="ORF">QJS10_CPA02g00736</name>
</gene>
<keyword evidence="7" id="KW-1185">Reference proteome</keyword>
<dbReference type="SMART" id="SM00856">
    <property type="entry name" value="PMEI"/>
    <property type="match status" value="1"/>
</dbReference>
<dbReference type="AlphaFoldDB" id="A0AAV9FDX3"/>
<dbReference type="Pfam" id="PF04043">
    <property type="entry name" value="PMEI"/>
    <property type="match status" value="1"/>
</dbReference>
<evidence type="ECO:0000313" key="7">
    <source>
        <dbReference type="Proteomes" id="UP001180020"/>
    </source>
</evidence>
<dbReference type="PANTHER" id="PTHR35357">
    <property type="entry name" value="OS02G0537100 PROTEIN"/>
    <property type="match status" value="1"/>
</dbReference>
<dbReference type="Gene3D" id="1.20.140.40">
    <property type="entry name" value="Invertase/pectin methylesterase inhibitor family protein"/>
    <property type="match status" value="1"/>
</dbReference>
<evidence type="ECO:0000256" key="1">
    <source>
        <dbReference type="ARBA" id="ARBA00022729"/>
    </source>
</evidence>
<dbReference type="NCBIfam" id="TIGR01614">
    <property type="entry name" value="PME_inhib"/>
    <property type="match status" value="1"/>
</dbReference>
<feature type="chain" id="PRO_5043406891" description="Pectinesterase inhibitor domain-containing protein" evidence="4">
    <location>
        <begin position="17"/>
        <end position="177"/>
    </location>
</feature>